<dbReference type="InterPro" id="IPR001232">
    <property type="entry name" value="SKP1-like"/>
</dbReference>
<feature type="domain" description="SKP1 component dimerisation" evidence="5">
    <location>
        <begin position="110"/>
        <end position="150"/>
    </location>
</feature>
<comment type="subunit">
    <text evidence="3">Component of the SCF (SKP1-CUL1-F-box protein) E3 ubiquitin ligase complexes.</text>
</comment>
<proteinExistence type="inferred from homology"/>
<reference evidence="7" key="1">
    <citation type="submission" date="2022-07" db="EMBL/GenBank/DDBJ databases">
        <title>Genome Sequence of Physisporinus lineatus.</title>
        <authorList>
            <person name="Buettner E."/>
        </authorList>
    </citation>
    <scope>NUCLEOTIDE SEQUENCE</scope>
    <source>
        <strain evidence="7">VT162</strain>
    </source>
</reference>
<evidence type="ECO:0000259" key="6">
    <source>
        <dbReference type="Pfam" id="PF03931"/>
    </source>
</evidence>
<comment type="pathway">
    <text evidence="3">Protein modification; protein ubiquitination.</text>
</comment>
<dbReference type="InterPro" id="IPR016897">
    <property type="entry name" value="SKP1"/>
</dbReference>
<evidence type="ECO:0000313" key="7">
    <source>
        <dbReference type="EMBL" id="KAJ3492125.1"/>
    </source>
</evidence>
<dbReference type="InterPro" id="IPR016073">
    <property type="entry name" value="Skp1_comp_POZ"/>
</dbReference>
<keyword evidence="8" id="KW-1185">Reference proteome</keyword>
<sequence>MVTVVVSDGVTFTMEQDVAFQCGLIADFAGGGGDQEEPIPIQAVNSTVMRKVIEYCEHHRNDPPQPEVPEGTPLERKDRRGRDAWDKQFIQVEQELLFEIILAANYLNIKPLLDLGCSQVAEMMKGKTPAEIQQMFNIVNGFTADEEAQNGEGEEKARNLNS</sequence>
<dbReference type="InterPro" id="IPR016072">
    <property type="entry name" value="Skp1_comp_dimer"/>
</dbReference>
<evidence type="ECO:0000256" key="1">
    <source>
        <dbReference type="ARBA" id="ARBA00009993"/>
    </source>
</evidence>
<evidence type="ECO:0000256" key="2">
    <source>
        <dbReference type="ARBA" id="ARBA00022786"/>
    </source>
</evidence>
<comment type="similarity">
    <text evidence="1 3">Belongs to the SKP1 family.</text>
</comment>
<dbReference type="CDD" id="cd18322">
    <property type="entry name" value="BTB_POZ_SKP1"/>
    <property type="match status" value="1"/>
</dbReference>
<dbReference type="GO" id="GO:0006511">
    <property type="term" value="P:ubiquitin-dependent protein catabolic process"/>
    <property type="evidence" value="ECO:0007669"/>
    <property type="project" value="InterPro"/>
</dbReference>
<dbReference type="InterPro" id="IPR036296">
    <property type="entry name" value="SKP1-like_dim_sf"/>
</dbReference>
<dbReference type="PIRSF" id="PIRSF028729">
    <property type="entry name" value="E3_ubiquit_lig_SCF_Skp"/>
    <property type="match status" value="1"/>
</dbReference>
<comment type="caution">
    <text evidence="7">The sequence shown here is derived from an EMBL/GenBank/DDBJ whole genome shotgun (WGS) entry which is preliminary data.</text>
</comment>
<dbReference type="Pfam" id="PF01466">
    <property type="entry name" value="Skp1"/>
    <property type="match status" value="1"/>
</dbReference>
<dbReference type="AlphaFoldDB" id="A0AAD5VE69"/>
<dbReference type="SUPFAM" id="SSF54695">
    <property type="entry name" value="POZ domain"/>
    <property type="match status" value="1"/>
</dbReference>
<dbReference type="InterPro" id="IPR011333">
    <property type="entry name" value="SKP1/BTB/POZ_sf"/>
</dbReference>
<accession>A0AAD5VE69</accession>
<organism evidence="7 8">
    <name type="scientific">Meripilus lineatus</name>
    <dbReference type="NCBI Taxonomy" id="2056292"/>
    <lineage>
        <taxon>Eukaryota</taxon>
        <taxon>Fungi</taxon>
        <taxon>Dikarya</taxon>
        <taxon>Basidiomycota</taxon>
        <taxon>Agaricomycotina</taxon>
        <taxon>Agaricomycetes</taxon>
        <taxon>Polyporales</taxon>
        <taxon>Meripilaceae</taxon>
        <taxon>Meripilus</taxon>
    </lineage>
</organism>
<feature type="region of interest" description="Disordered" evidence="4">
    <location>
        <begin position="58"/>
        <end position="80"/>
    </location>
</feature>
<evidence type="ECO:0000313" key="8">
    <source>
        <dbReference type="Proteomes" id="UP001212997"/>
    </source>
</evidence>
<dbReference type="EMBL" id="JANAWD010000003">
    <property type="protein sequence ID" value="KAJ3492125.1"/>
    <property type="molecule type" value="Genomic_DNA"/>
</dbReference>
<protein>
    <recommendedName>
        <fullName evidence="3">E3 ubiquitin ligase complex SCF subunit</fullName>
    </recommendedName>
</protein>
<evidence type="ECO:0000256" key="3">
    <source>
        <dbReference type="PIRNR" id="PIRNR028729"/>
    </source>
</evidence>
<name>A0AAD5VE69_9APHY</name>
<gene>
    <name evidence="7" type="ORF">NLI96_g204</name>
</gene>
<dbReference type="FunFam" id="3.30.710.10:FF:000026">
    <property type="entry name" value="E3 ubiquitin ligase complex SCF subunit"/>
    <property type="match status" value="1"/>
</dbReference>
<dbReference type="PANTHER" id="PTHR11165">
    <property type="entry name" value="SKP1"/>
    <property type="match status" value="1"/>
</dbReference>
<dbReference type="Proteomes" id="UP001212997">
    <property type="component" value="Unassembled WGS sequence"/>
</dbReference>
<keyword evidence="2 3" id="KW-0833">Ubl conjugation pathway</keyword>
<dbReference type="SUPFAM" id="SSF81382">
    <property type="entry name" value="Skp1 dimerisation domain-like"/>
    <property type="match status" value="1"/>
</dbReference>
<evidence type="ECO:0000259" key="5">
    <source>
        <dbReference type="Pfam" id="PF01466"/>
    </source>
</evidence>
<dbReference type="Gene3D" id="3.30.710.10">
    <property type="entry name" value="Potassium Channel Kv1.1, Chain A"/>
    <property type="match status" value="1"/>
</dbReference>
<feature type="domain" description="SKP1 component POZ" evidence="6">
    <location>
        <begin position="1"/>
        <end position="61"/>
    </location>
</feature>
<dbReference type="Pfam" id="PF03931">
    <property type="entry name" value="Skp1_POZ"/>
    <property type="match status" value="1"/>
</dbReference>
<comment type="function">
    <text evidence="3">Essential component of the SCF (SKP1-CUL1-F-box protein) E3 ubiquitin ligase complexes, which mediate the ubiquitination and subsequent proteasomal degradation of target proteins.</text>
</comment>
<dbReference type="SMART" id="SM00512">
    <property type="entry name" value="Skp1"/>
    <property type="match status" value="1"/>
</dbReference>
<evidence type="ECO:0000256" key="4">
    <source>
        <dbReference type="SAM" id="MobiDB-lite"/>
    </source>
</evidence>